<dbReference type="EMBL" id="FXAF01000006">
    <property type="protein sequence ID" value="SMF32967.1"/>
    <property type="molecule type" value="Genomic_DNA"/>
</dbReference>
<name>A0A1X7EG94_9HYPH</name>
<dbReference type="OrthoDB" id="7273451at2"/>
<proteinExistence type="predicted"/>
<keyword evidence="2" id="KW-0808">Transferase</keyword>
<keyword evidence="2" id="KW-0489">Methyltransferase</keyword>
<dbReference type="InterPro" id="IPR029063">
    <property type="entry name" value="SAM-dependent_MTases_sf"/>
</dbReference>
<dbReference type="InterPro" id="IPR041698">
    <property type="entry name" value="Methyltransf_25"/>
</dbReference>
<dbReference type="GO" id="GO:0032259">
    <property type="term" value="P:methylation"/>
    <property type="evidence" value="ECO:0007669"/>
    <property type="project" value="UniProtKB-KW"/>
</dbReference>
<dbReference type="SUPFAM" id="SSF53335">
    <property type="entry name" value="S-adenosyl-L-methionine-dependent methyltransferases"/>
    <property type="match status" value="1"/>
</dbReference>
<dbReference type="CDD" id="cd02440">
    <property type="entry name" value="AdoMet_MTases"/>
    <property type="match status" value="1"/>
</dbReference>
<dbReference type="GO" id="GO:0008168">
    <property type="term" value="F:methyltransferase activity"/>
    <property type="evidence" value="ECO:0007669"/>
    <property type="project" value="UniProtKB-KW"/>
</dbReference>
<organism evidence="2 3">
    <name type="scientific">Xaviernesmea oryzae</name>
    <dbReference type="NCBI Taxonomy" id="464029"/>
    <lineage>
        <taxon>Bacteria</taxon>
        <taxon>Pseudomonadati</taxon>
        <taxon>Pseudomonadota</taxon>
        <taxon>Alphaproteobacteria</taxon>
        <taxon>Hyphomicrobiales</taxon>
        <taxon>Rhizobiaceae</taxon>
        <taxon>Rhizobium/Agrobacterium group</taxon>
        <taxon>Xaviernesmea</taxon>
    </lineage>
</organism>
<dbReference type="Proteomes" id="UP000192903">
    <property type="component" value="Unassembled WGS sequence"/>
</dbReference>
<dbReference type="STRING" id="464029.SAMN02982989_1211"/>
<reference evidence="3" key="1">
    <citation type="submission" date="2017-04" db="EMBL/GenBank/DDBJ databases">
        <authorList>
            <person name="Varghese N."/>
            <person name="Submissions S."/>
        </authorList>
    </citation>
    <scope>NUCLEOTIDE SEQUENCE [LARGE SCALE GENOMIC DNA]</scope>
    <source>
        <strain evidence="3">B4P</strain>
    </source>
</reference>
<gene>
    <name evidence="2" type="ORF">SAMN02982989_1211</name>
</gene>
<feature type="domain" description="Methyltransferase" evidence="1">
    <location>
        <begin position="40"/>
        <end position="128"/>
    </location>
</feature>
<dbReference type="Gene3D" id="3.40.50.150">
    <property type="entry name" value="Vaccinia Virus protein VP39"/>
    <property type="match status" value="1"/>
</dbReference>
<dbReference type="Pfam" id="PF13649">
    <property type="entry name" value="Methyltransf_25"/>
    <property type="match status" value="1"/>
</dbReference>
<dbReference type="AlphaFoldDB" id="A0A1X7EG94"/>
<sequence>MSGFDRTWLALREPVDARSRDKALLAGVTEAIGNASRRTVLDIGCGTGSTFRALSREVGKDVRWRLFDRDPHLLDEAARRHGHELELIQGDLNEIEALPLTDVGFVTASALFDLCSKEFVHRFVDRIAEAGIGLYAALSYDGQMRWSKPHPLDEVITAIFNAHQLSDKGFGVALGPAAWEFLADRLRENGYAVRIAGSPWIMTAAEADLQRLFLAGVMRAVFEYGELDEAEIGDWADFRHRMIDREGSLCHVGHQDVLALR</sequence>
<keyword evidence="3" id="KW-1185">Reference proteome</keyword>
<evidence type="ECO:0000313" key="3">
    <source>
        <dbReference type="Proteomes" id="UP000192903"/>
    </source>
</evidence>
<accession>A0A1X7EG94</accession>
<evidence type="ECO:0000259" key="1">
    <source>
        <dbReference type="Pfam" id="PF13649"/>
    </source>
</evidence>
<dbReference type="RefSeq" id="WP_085421544.1">
    <property type="nucleotide sequence ID" value="NZ_FXAF01000006.1"/>
</dbReference>
<evidence type="ECO:0000313" key="2">
    <source>
        <dbReference type="EMBL" id="SMF32967.1"/>
    </source>
</evidence>
<protein>
    <submittedName>
        <fullName evidence="2">Methyltransferase domain-containing protein</fullName>
    </submittedName>
</protein>